<feature type="region of interest" description="Disordered" evidence="1">
    <location>
        <begin position="1"/>
        <end position="25"/>
    </location>
</feature>
<evidence type="ECO:0000313" key="3">
    <source>
        <dbReference type="Proteomes" id="UP001244207"/>
    </source>
</evidence>
<protein>
    <submittedName>
        <fullName evidence="2">Uncharacterized protein</fullName>
    </submittedName>
</protein>
<dbReference type="GeneID" id="85385206"/>
<keyword evidence="3" id="KW-1185">Reference proteome</keyword>
<evidence type="ECO:0000313" key="2">
    <source>
        <dbReference type="EMBL" id="KAK1709160.1"/>
    </source>
</evidence>
<feature type="compositionally biased region" description="Low complexity" evidence="1">
    <location>
        <begin position="280"/>
        <end position="292"/>
    </location>
</feature>
<dbReference type="Proteomes" id="UP001244207">
    <property type="component" value="Unassembled WGS sequence"/>
</dbReference>
<dbReference type="InterPro" id="IPR029064">
    <property type="entry name" value="Ribosomal_eL30-like_sf"/>
</dbReference>
<sequence length="333" mass="36441">MEILETPLPQNQLKTHDVSDDAPGAPLINSTPAVSSPSCLHDNDVFDLLWLAFDNKQAVQGVFNVQGAVASGKAELVVFAWQNLMMKDHLRDAIEHRTWQFCKEHHIPTFFVSSMYFLGHGCGFDYAIRAVAVTFQEGSELTDEINDMKRRIQMLRRIPDESEAEEFINSDTLEGKPDGFEAEDHICTGTFGNKPDDFKPEEDVCVENLNGKPDDADTQDSACSEILSHKPDGLETEISASADVLESKPSDLEAIQPMRADSFGSLSMASEIAQSTRTDSFGSTSSASSMSGESDDFDPLESSRADSFGSQPSMSEGSVAEDPTFAESMEDGR</sequence>
<dbReference type="EMBL" id="JAHMHS010000186">
    <property type="protein sequence ID" value="KAK1709160.1"/>
    <property type="molecule type" value="Genomic_DNA"/>
</dbReference>
<feature type="region of interest" description="Disordered" evidence="1">
    <location>
        <begin position="270"/>
        <end position="333"/>
    </location>
</feature>
<feature type="compositionally biased region" description="Polar residues" evidence="1">
    <location>
        <begin position="270"/>
        <end position="279"/>
    </location>
</feature>
<dbReference type="AlphaFoldDB" id="A0AAD8UB06"/>
<gene>
    <name evidence="2" type="ORF">BDZ83DRAFT_146021</name>
</gene>
<proteinExistence type="predicted"/>
<organism evidence="2 3">
    <name type="scientific">Glomerella acutata</name>
    <name type="common">Colletotrichum acutatum</name>
    <dbReference type="NCBI Taxonomy" id="27357"/>
    <lineage>
        <taxon>Eukaryota</taxon>
        <taxon>Fungi</taxon>
        <taxon>Dikarya</taxon>
        <taxon>Ascomycota</taxon>
        <taxon>Pezizomycotina</taxon>
        <taxon>Sordariomycetes</taxon>
        <taxon>Hypocreomycetidae</taxon>
        <taxon>Glomerellales</taxon>
        <taxon>Glomerellaceae</taxon>
        <taxon>Colletotrichum</taxon>
        <taxon>Colletotrichum acutatum species complex</taxon>
    </lineage>
</organism>
<comment type="caution">
    <text evidence="2">The sequence shown here is derived from an EMBL/GenBank/DDBJ whole genome shotgun (WGS) entry which is preliminary data.</text>
</comment>
<name>A0AAD8UB06_GLOAC</name>
<evidence type="ECO:0000256" key="1">
    <source>
        <dbReference type="SAM" id="MobiDB-lite"/>
    </source>
</evidence>
<dbReference type="Gene3D" id="3.30.1330.30">
    <property type="match status" value="1"/>
</dbReference>
<accession>A0AAD8UB06</accession>
<dbReference type="SUPFAM" id="SSF55315">
    <property type="entry name" value="L30e-like"/>
    <property type="match status" value="1"/>
</dbReference>
<reference evidence="2" key="1">
    <citation type="submission" date="2021-12" db="EMBL/GenBank/DDBJ databases">
        <title>Comparative genomics, transcriptomics and evolutionary studies reveal genomic signatures of adaptation to plant cell wall in hemibiotrophic fungi.</title>
        <authorList>
            <consortium name="DOE Joint Genome Institute"/>
            <person name="Baroncelli R."/>
            <person name="Diaz J.F."/>
            <person name="Benocci T."/>
            <person name="Peng M."/>
            <person name="Battaglia E."/>
            <person name="Haridas S."/>
            <person name="Andreopoulos W."/>
            <person name="Labutti K."/>
            <person name="Pangilinan J."/>
            <person name="Floch G.L."/>
            <person name="Makela M.R."/>
            <person name="Henrissat B."/>
            <person name="Grigoriev I.V."/>
            <person name="Crouch J.A."/>
            <person name="De Vries R.P."/>
            <person name="Sukno S.A."/>
            <person name="Thon M.R."/>
        </authorList>
    </citation>
    <scope>NUCLEOTIDE SEQUENCE</scope>
    <source>
        <strain evidence="2">CBS 112980</strain>
    </source>
</reference>
<dbReference type="RefSeq" id="XP_060358499.1">
    <property type="nucleotide sequence ID" value="XM_060501307.1"/>
</dbReference>